<accession>A0ABU7B8M1</accession>
<gene>
    <name evidence="2" type="primary">CPNE8_2</name>
    <name evidence="2" type="ORF">ATANTOWER_020937</name>
</gene>
<comment type="caution">
    <text evidence="2">The sequence shown here is derived from an EMBL/GenBank/DDBJ whole genome shotgun (WGS) entry which is preliminary data.</text>
</comment>
<dbReference type="InterPro" id="IPR036465">
    <property type="entry name" value="vWFA_dom_sf"/>
</dbReference>
<reference evidence="2 3" key="1">
    <citation type="submission" date="2021-07" db="EMBL/GenBank/DDBJ databases">
        <authorList>
            <person name="Palmer J.M."/>
        </authorList>
    </citation>
    <scope>NUCLEOTIDE SEQUENCE [LARGE SCALE GENOMIC DNA]</scope>
    <source>
        <strain evidence="2 3">AT_MEX2019</strain>
        <tissue evidence="2">Muscle</tissue>
    </source>
</reference>
<sequence length="81" mass="8780">MEAYYQSLKSVRLYGPTHFSPVINHVARYASAVTDGSQYFILLIISDGVITDMAQTKESIVNAASLPMSIIIVGVGPAEFD</sequence>
<dbReference type="EMBL" id="JAHUTI010043804">
    <property type="protein sequence ID" value="MED6246623.1"/>
    <property type="molecule type" value="Genomic_DNA"/>
</dbReference>
<name>A0ABU7B8M1_9TELE</name>
<dbReference type="InterPro" id="IPR010734">
    <property type="entry name" value="Copine_C"/>
</dbReference>
<protein>
    <submittedName>
        <fullName evidence="2">Copine-8</fullName>
    </submittedName>
</protein>
<keyword evidence="3" id="KW-1185">Reference proteome</keyword>
<dbReference type="SUPFAM" id="SSF53300">
    <property type="entry name" value="vWA-like"/>
    <property type="match status" value="1"/>
</dbReference>
<evidence type="ECO:0000313" key="3">
    <source>
        <dbReference type="Proteomes" id="UP001345963"/>
    </source>
</evidence>
<dbReference type="InterPro" id="IPR045052">
    <property type="entry name" value="Copine"/>
</dbReference>
<dbReference type="Proteomes" id="UP001345963">
    <property type="component" value="Unassembled WGS sequence"/>
</dbReference>
<dbReference type="Pfam" id="PF07002">
    <property type="entry name" value="Copine"/>
    <property type="match status" value="1"/>
</dbReference>
<feature type="domain" description="Copine C-terminal" evidence="1">
    <location>
        <begin position="1"/>
        <end position="81"/>
    </location>
</feature>
<evidence type="ECO:0000259" key="1">
    <source>
        <dbReference type="Pfam" id="PF07002"/>
    </source>
</evidence>
<dbReference type="PANTHER" id="PTHR10857">
    <property type="entry name" value="COPINE"/>
    <property type="match status" value="1"/>
</dbReference>
<dbReference type="PANTHER" id="PTHR10857:SF133">
    <property type="entry name" value="COPINE-8"/>
    <property type="match status" value="1"/>
</dbReference>
<organism evidence="2 3">
    <name type="scientific">Ataeniobius toweri</name>
    <dbReference type="NCBI Taxonomy" id="208326"/>
    <lineage>
        <taxon>Eukaryota</taxon>
        <taxon>Metazoa</taxon>
        <taxon>Chordata</taxon>
        <taxon>Craniata</taxon>
        <taxon>Vertebrata</taxon>
        <taxon>Euteleostomi</taxon>
        <taxon>Actinopterygii</taxon>
        <taxon>Neopterygii</taxon>
        <taxon>Teleostei</taxon>
        <taxon>Neoteleostei</taxon>
        <taxon>Acanthomorphata</taxon>
        <taxon>Ovalentaria</taxon>
        <taxon>Atherinomorphae</taxon>
        <taxon>Cyprinodontiformes</taxon>
        <taxon>Goodeidae</taxon>
        <taxon>Ataeniobius</taxon>
    </lineage>
</organism>
<proteinExistence type="predicted"/>
<feature type="non-terminal residue" evidence="2">
    <location>
        <position position="81"/>
    </location>
</feature>
<evidence type="ECO:0000313" key="2">
    <source>
        <dbReference type="EMBL" id="MED6246623.1"/>
    </source>
</evidence>